<dbReference type="RefSeq" id="WP_305907847.1">
    <property type="nucleotide sequence ID" value="NZ_CP157743.1"/>
</dbReference>
<sequence>MDTKLTWRERLGLSFHIAMCGLCRRYVRDMKKLRSLLRRKRQTGGVLLPESVTLSKQSKARIKQVLAKSMEHEGDDRV</sequence>
<dbReference type="Proteomes" id="UP001225378">
    <property type="component" value="Chromosome"/>
</dbReference>
<evidence type="ECO:0000313" key="2">
    <source>
        <dbReference type="Proteomes" id="UP001225378"/>
    </source>
</evidence>
<evidence type="ECO:0008006" key="3">
    <source>
        <dbReference type="Google" id="ProtNLM"/>
    </source>
</evidence>
<organism evidence="1 2">
    <name type="scientific">Methylomarinum roseum</name>
    <dbReference type="NCBI Taxonomy" id="3067653"/>
    <lineage>
        <taxon>Bacteria</taxon>
        <taxon>Pseudomonadati</taxon>
        <taxon>Pseudomonadota</taxon>
        <taxon>Gammaproteobacteria</taxon>
        <taxon>Methylococcales</taxon>
        <taxon>Methylococcaceae</taxon>
        <taxon>Methylomarinum</taxon>
    </lineage>
</organism>
<accession>A0AAU7NQZ4</accession>
<dbReference type="KEGG" id="mech:Q9L42_013670"/>
<name>A0AAU7NQZ4_9GAMM</name>
<protein>
    <recommendedName>
        <fullName evidence="3">Zinc-finger domain-containing protein</fullName>
    </recommendedName>
</protein>
<reference evidence="1 2" key="1">
    <citation type="journal article" date="2024" name="Microbiology">
        <title>Methylomarinum rosea sp. nov., a novel halophilic methanotrophic bacterium from the hypersaline Lake Elton.</title>
        <authorList>
            <person name="Suleimanov R.Z."/>
            <person name="Oshkin I.Y."/>
            <person name="Danilova O.V."/>
            <person name="Suzina N.E."/>
            <person name="Dedysh S.N."/>
        </authorList>
    </citation>
    <scope>NUCLEOTIDE SEQUENCE [LARGE SCALE GENOMIC DNA]</scope>
    <source>
        <strain evidence="1 2">Ch1-1</strain>
    </source>
</reference>
<dbReference type="AlphaFoldDB" id="A0AAU7NQZ4"/>
<dbReference type="EMBL" id="CP157743">
    <property type="protein sequence ID" value="XBS19410.1"/>
    <property type="molecule type" value="Genomic_DNA"/>
</dbReference>
<proteinExistence type="predicted"/>
<gene>
    <name evidence="1" type="ORF">Q9L42_013670</name>
</gene>
<keyword evidence="2" id="KW-1185">Reference proteome</keyword>
<evidence type="ECO:0000313" key="1">
    <source>
        <dbReference type="EMBL" id="XBS19410.1"/>
    </source>
</evidence>